<keyword evidence="4" id="KW-0863">Zinc-finger</keyword>
<dbReference type="SMART" id="SM01328">
    <property type="entry name" value="zf-3CxxC"/>
    <property type="match status" value="1"/>
</dbReference>
<dbReference type="PANTHER" id="PTHR14402:SF20">
    <property type="entry name" value="RECEPTOR-TRANSPORTING PROTEIN 2"/>
    <property type="match status" value="1"/>
</dbReference>
<dbReference type="GO" id="GO:0051205">
    <property type="term" value="P:protein insertion into membrane"/>
    <property type="evidence" value="ECO:0007669"/>
    <property type="project" value="TreeGrafter"/>
</dbReference>
<dbReference type="AlphaFoldDB" id="A0A8C9U170"/>
<evidence type="ECO:0000256" key="6">
    <source>
        <dbReference type="ARBA" id="ARBA00022989"/>
    </source>
</evidence>
<accession>A0A8C9U170</accession>
<name>A0A8C9U170_SCLFO</name>
<evidence type="ECO:0000256" key="1">
    <source>
        <dbReference type="ARBA" id="ARBA00004167"/>
    </source>
</evidence>
<evidence type="ECO:0000259" key="8">
    <source>
        <dbReference type="SMART" id="SM01328"/>
    </source>
</evidence>
<keyword evidence="3" id="KW-0479">Metal-binding</keyword>
<evidence type="ECO:0000313" key="9">
    <source>
        <dbReference type="Ensembl" id="ENSSFOP00015059835.1"/>
    </source>
</evidence>
<sequence>DTWSRPAAQSHRRLCTGTKRGAALLRSICRFRCGSCYKYWPSARVVVLFRYRLRSDRGTVLMRPFGQVQQALLRLFHKIRKNCYGEREEDGDFGSDCREKACTQGICCQED</sequence>
<dbReference type="PANTHER" id="PTHR14402">
    <property type="entry name" value="RECEPTOR TRANSPORTING PROTEIN"/>
    <property type="match status" value="1"/>
</dbReference>
<evidence type="ECO:0000256" key="2">
    <source>
        <dbReference type="ARBA" id="ARBA00022692"/>
    </source>
</evidence>
<comment type="subcellular location">
    <subcellularLocation>
        <location evidence="1">Membrane</location>
        <topology evidence="1">Single-pass membrane protein</topology>
    </subcellularLocation>
</comment>
<dbReference type="GO" id="GO:0016020">
    <property type="term" value="C:membrane"/>
    <property type="evidence" value="ECO:0007669"/>
    <property type="project" value="UniProtKB-SubCell"/>
</dbReference>
<dbReference type="InterPro" id="IPR026096">
    <property type="entry name" value="R-trans_p"/>
</dbReference>
<reference evidence="9" key="2">
    <citation type="submission" date="2025-08" db="UniProtKB">
        <authorList>
            <consortium name="Ensembl"/>
        </authorList>
    </citation>
    <scope>IDENTIFICATION</scope>
</reference>
<organism evidence="9 10">
    <name type="scientific">Scleropages formosus</name>
    <name type="common">Asian bonytongue</name>
    <name type="synonym">Osteoglossum formosum</name>
    <dbReference type="NCBI Taxonomy" id="113540"/>
    <lineage>
        <taxon>Eukaryota</taxon>
        <taxon>Metazoa</taxon>
        <taxon>Chordata</taxon>
        <taxon>Craniata</taxon>
        <taxon>Vertebrata</taxon>
        <taxon>Euteleostomi</taxon>
        <taxon>Actinopterygii</taxon>
        <taxon>Neopterygii</taxon>
        <taxon>Teleostei</taxon>
        <taxon>Osteoglossocephala</taxon>
        <taxon>Osteoglossomorpha</taxon>
        <taxon>Osteoglossiformes</taxon>
        <taxon>Osteoglossidae</taxon>
        <taxon>Scleropages</taxon>
    </lineage>
</organism>
<dbReference type="InterPro" id="IPR027377">
    <property type="entry name" value="ZAR1/RTP1-5-like_Znf-3CxxC"/>
</dbReference>
<evidence type="ECO:0000256" key="3">
    <source>
        <dbReference type="ARBA" id="ARBA00022723"/>
    </source>
</evidence>
<dbReference type="GO" id="GO:0031849">
    <property type="term" value="F:olfactory receptor binding"/>
    <property type="evidence" value="ECO:0007669"/>
    <property type="project" value="TreeGrafter"/>
</dbReference>
<evidence type="ECO:0000256" key="7">
    <source>
        <dbReference type="ARBA" id="ARBA00023136"/>
    </source>
</evidence>
<dbReference type="GeneTree" id="ENSGT00940000170872"/>
<keyword evidence="7" id="KW-0472">Membrane</keyword>
<reference evidence="9 10" key="1">
    <citation type="submission" date="2019-04" db="EMBL/GenBank/DDBJ databases">
        <authorList>
            <consortium name="Wellcome Sanger Institute Data Sharing"/>
        </authorList>
    </citation>
    <scope>NUCLEOTIDE SEQUENCE [LARGE SCALE GENOMIC DNA]</scope>
</reference>
<keyword evidence="2" id="KW-0812">Transmembrane</keyword>
<dbReference type="Proteomes" id="UP000694397">
    <property type="component" value="Chromosome 23"/>
</dbReference>
<evidence type="ECO:0000256" key="5">
    <source>
        <dbReference type="ARBA" id="ARBA00022833"/>
    </source>
</evidence>
<keyword evidence="6" id="KW-1133">Transmembrane helix</keyword>
<evidence type="ECO:0000256" key="4">
    <source>
        <dbReference type="ARBA" id="ARBA00022771"/>
    </source>
</evidence>
<dbReference type="GO" id="GO:0008270">
    <property type="term" value="F:zinc ion binding"/>
    <property type="evidence" value="ECO:0007669"/>
    <property type="project" value="UniProtKB-KW"/>
</dbReference>
<proteinExistence type="predicted"/>
<keyword evidence="5" id="KW-0862">Zinc</keyword>
<keyword evidence="10" id="KW-1185">Reference proteome</keyword>
<feature type="domain" description="3CxxC-type" evidence="8">
    <location>
        <begin position="26"/>
        <end position="105"/>
    </location>
</feature>
<dbReference type="Pfam" id="PF13695">
    <property type="entry name" value="Zn_ribbon_3CxxC"/>
    <property type="match status" value="1"/>
</dbReference>
<protein>
    <recommendedName>
        <fullName evidence="8">3CxxC-type domain-containing protein</fullName>
    </recommendedName>
</protein>
<reference evidence="9" key="3">
    <citation type="submission" date="2025-09" db="UniProtKB">
        <authorList>
            <consortium name="Ensembl"/>
        </authorList>
    </citation>
    <scope>IDENTIFICATION</scope>
</reference>
<evidence type="ECO:0000313" key="10">
    <source>
        <dbReference type="Proteomes" id="UP000694397"/>
    </source>
</evidence>
<dbReference type="Ensembl" id="ENSSFOT00015048888.1">
    <property type="protein sequence ID" value="ENSSFOP00015059835.1"/>
    <property type="gene ID" value="ENSSFOG00015020881.2"/>
</dbReference>
<dbReference type="GO" id="GO:0006612">
    <property type="term" value="P:protein targeting to membrane"/>
    <property type="evidence" value="ECO:0007669"/>
    <property type="project" value="TreeGrafter"/>
</dbReference>